<accession>A0A8X8GVW7</accession>
<sequence>MKDHFRHSKRITSTKRWQAVRHAVLERDGWACVQCGALRRLEVDHIKPVRARPDLSFNPANCQTLCRVCHTKKTRLEIGHKPLSQDRQAWRDAVSELTGRDDRGIMQKEINDA</sequence>
<feature type="domain" description="HNH nuclease" evidence="5">
    <location>
        <begin position="19"/>
        <end position="71"/>
    </location>
</feature>
<evidence type="ECO:0000256" key="2">
    <source>
        <dbReference type="ARBA" id="ARBA00022801"/>
    </source>
</evidence>
<gene>
    <name evidence="6" type="ORF">GEU84_000590</name>
</gene>
<proteinExistence type="inferred from homology"/>
<evidence type="ECO:0000256" key="4">
    <source>
        <dbReference type="ARBA" id="ARBA00040194"/>
    </source>
</evidence>
<protein>
    <recommendedName>
        <fullName evidence="4">Putative HNH nuclease YajD</fullName>
    </recommendedName>
</protein>
<keyword evidence="1" id="KW-0540">Nuclease</keyword>
<comment type="caution">
    <text evidence="6">The sequence shown here is derived from an EMBL/GenBank/DDBJ whole genome shotgun (WGS) entry which is preliminary data.</text>
</comment>
<dbReference type="GO" id="GO:0008270">
    <property type="term" value="F:zinc ion binding"/>
    <property type="evidence" value="ECO:0007669"/>
    <property type="project" value="InterPro"/>
</dbReference>
<keyword evidence="6" id="KW-0255">Endonuclease</keyword>
<name>A0A8X8GVW7_9RHOB</name>
<dbReference type="PANTHER" id="PTHR41286:SF1">
    <property type="entry name" value="HNH NUCLEASE YAJD-RELATED"/>
    <property type="match status" value="1"/>
</dbReference>
<keyword evidence="7" id="KW-1185">Reference proteome</keyword>
<dbReference type="AlphaFoldDB" id="A0A8X8GVW7"/>
<dbReference type="CDD" id="cd00085">
    <property type="entry name" value="HNHc"/>
    <property type="match status" value="1"/>
</dbReference>
<dbReference type="EMBL" id="WHUT02000001">
    <property type="protein sequence ID" value="NUB42868.1"/>
    <property type="molecule type" value="Genomic_DNA"/>
</dbReference>
<dbReference type="GO" id="GO:0004519">
    <property type="term" value="F:endonuclease activity"/>
    <property type="evidence" value="ECO:0007669"/>
    <property type="project" value="UniProtKB-KW"/>
</dbReference>
<dbReference type="RefSeq" id="WP_152823568.1">
    <property type="nucleotide sequence ID" value="NZ_WHUT02000001.1"/>
</dbReference>
<evidence type="ECO:0000256" key="3">
    <source>
        <dbReference type="ARBA" id="ARBA00038412"/>
    </source>
</evidence>
<evidence type="ECO:0000313" key="6">
    <source>
        <dbReference type="EMBL" id="NUB42868.1"/>
    </source>
</evidence>
<dbReference type="PANTHER" id="PTHR41286">
    <property type="entry name" value="HNH NUCLEASE YAJD-RELATED"/>
    <property type="match status" value="1"/>
</dbReference>
<evidence type="ECO:0000313" key="7">
    <source>
        <dbReference type="Proteomes" id="UP000484076"/>
    </source>
</evidence>
<dbReference type="Pfam" id="PF01844">
    <property type="entry name" value="HNH"/>
    <property type="match status" value="1"/>
</dbReference>
<comment type="similarity">
    <text evidence="3">Belongs to the HNH nuclease family.</text>
</comment>
<dbReference type="GO" id="GO:0016787">
    <property type="term" value="F:hydrolase activity"/>
    <property type="evidence" value="ECO:0007669"/>
    <property type="project" value="UniProtKB-KW"/>
</dbReference>
<dbReference type="SMART" id="SM00507">
    <property type="entry name" value="HNHc"/>
    <property type="match status" value="1"/>
</dbReference>
<dbReference type="Proteomes" id="UP000484076">
    <property type="component" value="Unassembled WGS sequence"/>
</dbReference>
<organism evidence="6 7">
    <name type="scientific">Fertoeibacter niger</name>
    <dbReference type="NCBI Taxonomy" id="2656921"/>
    <lineage>
        <taxon>Bacteria</taxon>
        <taxon>Pseudomonadati</taxon>
        <taxon>Pseudomonadota</taxon>
        <taxon>Alphaproteobacteria</taxon>
        <taxon>Rhodobacterales</taxon>
        <taxon>Paracoccaceae</taxon>
        <taxon>Fertoeibacter</taxon>
    </lineage>
</organism>
<evidence type="ECO:0000256" key="1">
    <source>
        <dbReference type="ARBA" id="ARBA00022722"/>
    </source>
</evidence>
<keyword evidence="2" id="KW-0378">Hydrolase</keyword>
<evidence type="ECO:0000259" key="5">
    <source>
        <dbReference type="SMART" id="SM00507"/>
    </source>
</evidence>
<dbReference type="InterPro" id="IPR003615">
    <property type="entry name" value="HNH_nuc"/>
</dbReference>
<dbReference type="GO" id="GO:0005829">
    <property type="term" value="C:cytosol"/>
    <property type="evidence" value="ECO:0007669"/>
    <property type="project" value="TreeGrafter"/>
</dbReference>
<dbReference type="Gene3D" id="1.10.30.50">
    <property type="match status" value="1"/>
</dbReference>
<reference evidence="6" key="1">
    <citation type="submission" date="2020-05" db="EMBL/GenBank/DDBJ databases">
        <title>Fertoebacter nigrum gen. nov., sp. nov., a new member of the family Rhodobacteraceae.</title>
        <authorList>
            <person name="Szuroczki S."/>
            <person name="Abbaszade G."/>
            <person name="Buni D."/>
            <person name="Schumann P."/>
            <person name="Toth E."/>
        </authorList>
    </citation>
    <scope>NUCLEOTIDE SEQUENCE</scope>
    <source>
        <strain evidence="6">RG-N-1a</strain>
    </source>
</reference>
<dbReference type="InterPro" id="IPR002711">
    <property type="entry name" value="HNH"/>
</dbReference>
<dbReference type="GO" id="GO:0003676">
    <property type="term" value="F:nucleic acid binding"/>
    <property type="evidence" value="ECO:0007669"/>
    <property type="project" value="InterPro"/>
</dbReference>